<gene>
    <name evidence="2" type="ORF">LWI29_026230</name>
</gene>
<dbReference type="Proteomes" id="UP001168877">
    <property type="component" value="Unassembled WGS sequence"/>
</dbReference>
<organism evidence="2 3">
    <name type="scientific">Acer saccharum</name>
    <name type="common">Sugar maple</name>
    <dbReference type="NCBI Taxonomy" id="4024"/>
    <lineage>
        <taxon>Eukaryota</taxon>
        <taxon>Viridiplantae</taxon>
        <taxon>Streptophyta</taxon>
        <taxon>Embryophyta</taxon>
        <taxon>Tracheophyta</taxon>
        <taxon>Spermatophyta</taxon>
        <taxon>Magnoliopsida</taxon>
        <taxon>eudicotyledons</taxon>
        <taxon>Gunneridae</taxon>
        <taxon>Pentapetalae</taxon>
        <taxon>rosids</taxon>
        <taxon>malvids</taxon>
        <taxon>Sapindales</taxon>
        <taxon>Sapindaceae</taxon>
        <taxon>Hippocastanoideae</taxon>
        <taxon>Acereae</taxon>
        <taxon>Acer</taxon>
    </lineage>
</organism>
<comment type="caution">
    <text evidence="2">The sequence shown here is derived from an EMBL/GenBank/DDBJ whole genome shotgun (WGS) entry which is preliminary data.</text>
</comment>
<evidence type="ECO:0000256" key="1">
    <source>
        <dbReference type="SAM" id="MobiDB-lite"/>
    </source>
</evidence>
<proteinExistence type="predicted"/>
<reference evidence="2" key="2">
    <citation type="submission" date="2023-06" db="EMBL/GenBank/DDBJ databases">
        <authorList>
            <person name="Swenson N.G."/>
            <person name="Wegrzyn J.L."/>
            <person name="Mcevoy S.L."/>
        </authorList>
    </citation>
    <scope>NUCLEOTIDE SEQUENCE</scope>
    <source>
        <strain evidence="2">NS2018</strain>
        <tissue evidence="2">Leaf</tissue>
    </source>
</reference>
<dbReference type="AlphaFoldDB" id="A0AA39T5T8"/>
<keyword evidence="3" id="KW-1185">Reference proteome</keyword>
<feature type="region of interest" description="Disordered" evidence="1">
    <location>
        <begin position="48"/>
        <end position="114"/>
    </location>
</feature>
<dbReference type="EMBL" id="JAUESC010000002">
    <property type="protein sequence ID" value="KAK0605392.1"/>
    <property type="molecule type" value="Genomic_DNA"/>
</dbReference>
<reference evidence="2" key="1">
    <citation type="journal article" date="2022" name="Plant J.">
        <title>Strategies of tolerance reflected in two North American maple genomes.</title>
        <authorList>
            <person name="McEvoy S.L."/>
            <person name="Sezen U.U."/>
            <person name="Trouern-Trend A."/>
            <person name="McMahon S.M."/>
            <person name="Schaberg P.G."/>
            <person name="Yang J."/>
            <person name="Wegrzyn J.L."/>
            <person name="Swenson N.G."/>
        </authorList>
    </citation>
    <scope>NUCLEOTIDE SEQUENCE</scope>
    <source>
        <strain evidence="2">NS2018</strain>
    </source>
</reference>
<protein>
    <submittedName>
        <fullName evidence="2">Uncharacterized protein</fullName>
    </submittedName>
</protein>
<name>A0AA39T5T8_ACESA</name>
<evidence type="ECO:0000313" key="3">
    <source>
        <dbReference type="Proteomes" id="UP001168877"/>
    </source>
</evidence>
<sequence length="114" mass="11762">MIQARFVLHKSIEVFVEAFHPTSPGHRPGVVTFPPAVPSVAVVGEALPLPPPRQVNDFGPDDSAVKVESDVNMTSPPATPSAAVVGEALPSPAPRHADDYRSTGDLGPSPGGGH</sequence>
<accession>A0AA39T5T8</accession>
<evidence type="ECO:0000313" key="2">
    <source>
        <dbReference type="EMBL" id="KAK0605392.1"/>
    </source>
</evidence>